<keyword evidence="4" id="KW-1185">Reference proteome</keyword>
<accession>A0A840IMQ4</accession>
<feature type="binding site" evidence="2">
    <location>
        <begin position="85"/>
        <end position="88"/>
    </location>
    <ligand>
        <name>substrate</name>
    </ligand>
</feature>
<comment type="caution">
    <text evidence="3">The sequence shown here is derived from an EMBL/GenBank/DDBJ whole genome shotgun (WGS) entry which is preliminary data.</text>
</comment>
<dbReference type="Gene3D" id="3.40.50.1240">
    <property type="entry name" value="Phosphoglycerate mutase-like"/>
    <property type="match status" value="1"/>
</dbReference>
<dbReference type="GO" id="GO:0101006">
    <property type="term" value="F:protein histidine phosphatase activity"/>
    <property type="evidence" value="ECO:0007669"/>
    <property type="project" value="TreeGrafter"/>
</dbReference>
<dbReference type="Pfam" id="PF00300">
    <property type="entry name" value="His_Phos_1"/>
    <property type="match status" value="1"/>
</dbReference>
<gene>
    <name evidence="3" type="ORF">BDZ31_004875</name>
</gene>
<feature type="active site" description="Proton donor/acceptor" evidence="1">
    <location>
        <position position="85"/>
    </location>
</feature>
<dbReference type="InterPro" id="IPR050275">
    <property type="entry name" value="PGM_Phosphatase"/>
</dbReference>
<dbReference type="InterPro" id="IPR013078">
    <property type="entry name" value="His_Pase_superF_clade-1"/>
</dbReference>
<dbReference type="InterPro" id="IPR029033">
    <property type="entry name" value="His_PPase_superfam"/>
</dbReference>
<feature type="active site" description="Tele-phosphohistidine intermediate" evidence="1">
    <location>
        <position position="13"/>
    </location>
</feature>
<dbReference type="GO" id="GO:0070297">
    <property type="term" value="P:regulation of phosphorelay signal transduction system"/>
    <property type="evidence" value="ECO:0007669"/>
    <property type="project" value="TreeGrafter"/>
</dbReference>
<keyword evidence="3" id="KW-0413">Isomerase</keyword>
<dbReference type="SUPFAM" id="SSF53254">
    <property type="entry name" value="Phosphoglycerate mutase-like"/>
    <property type="match status" value="1"/>
</dbReference>
<evidence type="ECO:0000256" key="1">
    <source>
        <dbReference type="PIRSR" id="PIRSR613078-1"/>
    </source>
</evidence>
<proteinExistence type="predicted"/>
<evidence type="ECO:0000313" key="4">
    <source>
        <dbReference type="Proteomes" id="UP000585272"/>
    </source>
</evidence>
<dbReference type="RefSeq" id="WP_183346017.1">
    <property type="nucleotide sequence ID" value="NZ_JACHNU010000014.1"/>
</dbReference>
<feature type="binding site" evidence="2">
    <location>
        <position position="62"/>
    </location>
    <ligand>
        <name>substrate</name>
    </ligand>
</feature>
<dbReference type="EC" id="5.4.2.12" evidence="3"/>
<dbReference type="Proteomes" id="UP000585272">
    <property type="component" value="Unassembled WGS sequence"/>
</dbReference>
<organism evidence="3 4">
    <name type="scientific">Conexibacter arvalis</name>
    <dbReference type="NCBI Taxonomy" id="912552"/>
    <lineage>
        <taxon>Bacteria</taxon>
        <taxon>Bacillati</taxon>
        <taxon>Actinomycetota</taxon>
        <taxon>Thermoleophilia</taxon>
        <taxon>Solirubrobacterales</taxon>
        <taxon>Conexibacteraceae</taxon>
        <taxon>Conexibacter</taxon>
    </lineage>
</organism>
<dbReference type="EMBL" id="JACHNU010000014">
    <property type="protein sequence ID" value="MBB4665248.1"/>
    <property type="molecule type" value="Genomic_DNA"/>
</dbReference>
<evidence type="ECO:0000313" key="3">
    <source>
        <dbReference type="EMBL" id="MBB4665248.1"/>
    </source>
</evidence>
<feature type="binding site" evidence="2">
    <location>
        <begin position="25"/>
        <end position="26"/>
    </location>
    <ligand>
        <name>substrate</name>
    </ligand>
</feature>
<dbReference type="GO" id="GO:0004619">
    <property type="term" value="F:phosphoglycerate mutase activity"/>
    <property type="evidence" value="ECO:0007669"/>
    <property type="project" value="UniProtKB-EC"/>
</dbReference>
<dbReference type="PANTHER" id="PTHR48100">
    <property type="entry name" value="BROAD-SPECIFICITY PHOSPHATASE YOR283W-RELATED"/>
    <property type="match status" value="1"/>
</dbReference>
<protein>
    <submittedName>
        <fullName evidence="3">Putative phosphoglycerate mutase</fullName>
        <ecNumber evidence="3">5.4.2.12</ecNumber>
    </submittedName>
</protein>
<reference evidence="3 4" key="1">
    <citation type="submission" date="2020-08" db="EMBL/GenBank/DDBJ databases">
        <title>Genomic Encyclopedia of Archaeal and Bacterial Type Strains, Phase II (KMG-II): from individual species to whole genera.</title>
        <authorList>
            <person name="Goeker M."/>
        </authorList>
    </citation>
    <scope>NUCLEOTIDE SEQUENCE [LARGE SCALE GENOMIC DNA]</scope>
    <source>
        <strain evidence="3 4">DSM 23288</strain>
    </source>
</reference>
<dbReference type="PANTHER" id="PTHR48100:SF15">
    <property type="entry name" value="SEDOHEPTULOSE 1,7-BISPHOSPHATASE"/>
    <property type="match status" value="1"/>
</dbReference>
<sequence length="198" mass="21690">MAKPLNELWLVRHGETAWTVSRQHTGETDIPLTENGERDAAGLAPRLARERFALVLASPLARARRTAELAGFGPDRVELEPDLRELDYGDYEGLTTVQIRERRPGWDLWRDGCPGGESIADVAARAARVVARARAADGPVLLFAHGHLLRTLAAVALELDPNAGRHLVLDPGTISIIGHEHEWPALKRWNDASEGPGD</sequence>
<evidence type="ECO:0000256" key="2">
    <source>
        <dbReference type="PIRSR" id="PIRSR613078-2"/>
    </source>
</evidence>
<dbReference type="SMART" id="SM00855">
    <property type="entry name" value="PGAM"/>
    <property type="match status" value="1"/>
</dbReference>
<dbReference type="CDD" id="cd07067">
    <property type="entry name" value="HP_PGM_like"/>
    <property type="match status" value="1"/>
</dbReference>
<dbReference type="AlphaFoldDB" id="A0A840IMQ4"/>
<name>A0A840IMQ4_9ACTN</name>